<dbReference type="CDD" id="cd17546">
    <property type="entry name" value="REC_hyHK_CKI1_RcsC-like"/>
    <property type="match status" value="1"/>
</dbReference>
<dbReference type="CDD" id="cd00082">
    <property type="entry name" value="HisKA"/>
    <property type="match status" value="1"/>
</dbReference>
<dbReference type="FunFam" id="3.30.565.10:FF:000078">
    <property type="entry name" value="Two-component sensor histidine kinase"/>
    <property type="match status" value="1"/>
</dbReference>
<dbReference type="SUPFAM" id="SSF47384">
    <property type="entry name" value="Homodimeric domain of signal transducing histidine kinase"/>
    <property type="match status" value="1"/>
</dbReference>
<gene>
    <name evidence="11" type="ORF">MNBD_ALPHA06-1438</name>
</gene>
<dbReference type="Gene3D" id="6.10.340.10">
    <property type="match status" value="1"/>
</dbReference>
<evidence type="ECO:0000256" key="2">
    <source>
        <dbReference type="ARBA" id="ARBA00012438"/>
    </source>
</evidence>
<comment type="catalytic activity">
    <reaction evidence="1">
        <text>ATP + protein L-histidine = ADP + protein N-phospho-L-histidine.</text>
        <dbReference type="EC" id="2.7.13.3"/>
    </reaction>
</comment>
<dbReference type="EC" id="2.7.13.3" evidence="2"/>
<keyword evidence="7" id="KW-0812">Transmembrane</keyword>
<dbReference type="PROSITE" id="PS50110">
    <property type="entry name" value="RESPONSE_REGULATORY"/>
    <property type="match status" value="1"/>
</dbReference>
<feature type="domain" description="Response regulatory" evidence="9">
    <location>
        <begin position="553"/>
        <end position="670"/>
    </location>
</feature>
<dbReference type="InterPro" id="IPR004358">
    <property type="entry name" value="Sig_transdc_His_kin-like_C"/>
</dbReference>
<feature type="transmembrane region" description="Helical" evidence="7">
    <location>
        <begin position="216"/>
        <end position="235"/>
    </location>
</feature>
<keyword evidence="3" id="KW-0597">Phosphoprotein</keyword>
<dbReference type="SMART" id="SM00448">
    <property type="entry name" value="REC"/>
    <property type="match status" value="1"/>
</dbReference>
<evidence type="ECO:0000259" key="9">
    <source>
        <dbReference type="PROSITE" id="PS50110"/>
    </source>
</evidence>
<dbReference type="PANTHER" id="PTHR45339">
    <property type="entry name" value="HYBRID SIGNAL TRANSDUCTION HISTIDINE KINASE J"/>
    <property type="match status" value="1"/>
</dbReference>
<dbReference type="Pfam" id="PF00072">
    <property type="entry name" value="Response_reg"/>
    <property type="match status" value="1"/>
</dbReference>
<evidence type="ECO:0000256" key="7">
    <source>
        <dbReference type="SAM" id="Phobius"/>
    </source>
</evidence>
<dbReference type="InterPro" id="IPR011006">
    <property type="entry name" value="CheY-like_superfamily"/>
</dbReference>
<dbReference type="InterPro" id="IPR036890">
    <property type="entry name" value="HATPase_C_sf"/>
</dbReference>
<dbReference type="SUPFAM" id="SSF158472">
    <property type="entry name" value="HAMP domain-like"/>
    <property type="match status" value="1"/>
</dbReference>
<dbReference type="InterPro" id="IPR003594">
    <property type="entry name" value="HATPase_dom"/>
</dbReference>
<dbReference type="Pfam" id="PF00512">
    <property type="entry name" value="HisKA"/>
    <property type="match status" value="1"/>
</dbReference>
<evidence type="ECO:0000256" key="5">
    <source>
        <dbReference type="ARBA" id="ARBA00022777"/>
    </source>
</evidence>
<evidence type="ECO:0000256" key="4">
    <source>
        <dbReference type="ARBA" id="ARBA00022679"/>
    </source>
</evidence>
<dbReference type="PROSITE" id="PS50885">
    <property type="entry name" value="HAMP"/>
    <property type="match status" value="1"/>
</dbReference>
<evidence type="ECO:0000259" key="10">
    <source>
        <dbReference type="PROSITE" id="PS50885"/>
    </source>
</evidence>
<dbReference type="InterPro" id="IPR003661">
    <property type="entry name" value="HisK_dim/P_dom"/>
</dbReference>
<dbReference type="GO" id="GO:0016020">
    <property type="term" value="C:membrane"/>
    <property type="evidence" value="ECO:0007669"/>
    <property type="project" value="InterPro"/>
</dbReference>
<keyword evidence="5" id="KW-0418">Kinase</keyword>
<keyword evidence="4" id="KW-0808">Transferase</keyword>
<dbReference type="Pfam" id="PF00672">
    <property type="entry name" value="HAMP"/>
    <property type="match status" value="1"/>
</dbReference>
<dbReference type="CDD" id="cd16922">
    <property type="entry name" value="HATPase_EvgS-ArcB-TorS-like"/>
    <property type="match status" value="1"/>
</dbReference>
<dbReference type="PRINTS" id="PR00344">
    <property type="entry name" value="BCTRLSENSOR"/>
</dbReference>
<dbReference type="EMBL" id="UOEE01000125">
    <property type="protein sequence ID" value="VAV91410.1"/>
    <property type="molecule type" value="Genomic_DNA"/>
</dbReference>
<evidence type="ECO:0000256" key="3">
    <source>
        <dbReference type="ARBA" id="ARBA00022553"/>
    </source>
</evidence>
<evidence type="ECO:0000313" key="11">
    <source>
        <dbReference type="EMBL" id="VAV91410.1"/>
    </source>
</evidence>
<sequence>MIFKRSIIWNMLIPIPVITVIVMAISWALIPKLVVENMRQMTETAATQTAFQFMTLRSYYTKNVAAKASQDGNLSTAMEHEGVVGVIPLPATMIKDLSELLSEEDTSLKVYSPFPFKTRKKAELDSFQQAAWAFFQNNPDQVYSASEAQGNKTVMRVAVADKMSSQGCVSCHNSHELSTKKDWKLGDVGGVLEVSTDISTYLVAAKKLENTILRGIAIFTLILLIILALITRSIIKPITAMTSAMTKLANDELDTDIPAGKRQDELGKMSGALDVFKQNLIKSKTFEADLQNQKNRAEAANKAKSTFLAMMSHELRTPMNAILGSAQILESMELNKDVREQVEMLRMGGETLTAILSDVLDLSKIESGKLDTESAAFNLHELLDQAEKLWAAPTQEKGLDLQFVISPQTPNWIKNDATRLRQIIFNLISNAIKFTEQGTIRISVQATPVEANRSKISLAISDTGIGLSKAQQQKLFTPFQQADSSITRRFGGTGLGLSISRSLARLLGGDLTVTSVVGEGSVFTLDFETELAKPVTTNEAQSKVGQILKSPLRILAAEDNALNMKVLRSFLKAFPFEIVHAENGQVAVEILAVERFDLVLMDVQMPVMDGVAATRQIRSKVGPNQNVPVIAMTANAMSGDRETYLQAGMSDYVPKPIDMRQLLSAIARAASQTQNQPQAEQSQTARS</sequence>
<evidence type="ECO:0000256" key="6">
    <source>
        <dbReference type="ARBA" id="ARBA00023012"/>
    </source>
</evidence>
<keyword evidence="6" id="KW-0902">Two-component regulatory system</keyword>
<name>A0A3B0REL9_9ZZZZ</name>
<accession>A0A3B0REL9</accession>
<dbReference type="SMART" id="SM00388">
    <property type="entry name" value="HisKA"/>
    <property type="match status" value="1"/>
</dbReference>
<feature type="transmembrane region" description="Helical" evidence="7">
    <location>
        <begin position="6"/>
        <end position="30"/>
    </location>
</feature>
<dbReference type="SMART" id="SM00304">
    <property type="entry name" value="HAMP"/>
    <property type="match status" value="1"/>
</dbReference>
<dbReference type="GO" id="GO:0000155">
    <property type="term" value="F:phosphorelay sensor kinase activity"/>
    <property type="evidence" value="ECO:0007669"/>
    <property type="project" value="InterPro"/>
</dbReference>
<dbReference type="SUPFAM" id="SSF52172">
    <property type="entry name" value="CheY-like"/>
    <property type="match status" value="1"/>
</dbReference>
<dbReference type="InterPro" id="IPR036097">
    <property type="entry name" value="HisK_dim/P_sf"/>
</dbReference>
<proteinExistence type="predicted"/>
<dbReference type="AlphaFoldDB" id="A0A3B0REL9"/>
<feature type="domain" description="HAMP" evidence="10">
    <location>
        <begin position="232"/>
        <end position="285"/>
    </location>
</feature>
<dbReference type="PANTHER" id="PTHR45339:SF1">
    <property type="entry name" value="HYBRID SIGNAL TRANSDUCTION HISTIDINE KINASE J"/>
    <property type="match status" value="1"/>
</dbReference>
<dbReference type="SUPFAM" id="SSF55874">
    <property type="entry name" value="ATPase domain of HSP90 chaperone/DNA topoisomerase II/histidine kinase"/>
    <property type="match status" value="1"/>
</dbReference>
<dbReference type="InterPro" id="IPR021796">
    <property type="entry name" value="Tll0287-like_dom"/>
</dbReference>
<dbReference type="PROSITE" id="PS50109">
    <property type="entry name" value="HIS_KIN"/>
    <property type="match status" value="1"/>
</dbReference>
<dbReference type="Gene3D" id="3.30.565.10">
    <property type="entry name" value="Histidine kinase-like ATPase, C-terminal domain"/>
    <property type="match status" value="1"/>
</dbReference>
<evidence type="ECO:0000259" key="8">
    <source>
        <dbReference type="PROSITE" id="PS50109"/>
    </source>
</evidence>
<dbReference type="SMART" id="SM00387">
    <property type="entry name" value="HATPase_c"/>
    <property type="match status" value="1"/>
</dbReference>
<dbReference type="Gene3D" id="3.40.50.2300">
    <property type="match status" value="1"/>
</dbReference>
<keyword evidence="7" id="KW-0472">Membrane</keyword>
<dbReference type="CDD" id="cd06225">
    <property type="entry name" value="HAMP"/>
    <property type="match status" value="1"/>
</dbReference>
<dbReference type="Gene3D" id="1.10.287.130">
    <property type="match status" value="1"/>
</dbReference>
<organism evidence="11">
    <name type="scientific">hydrothermal vent metagenome</name>
    <dbReference type="NCBI Taxonomy" id="652676"/>
    <lineage>
        <taxon>unclassified sequences</taxon>
        <taxon>metagenomes</taxon>
        <taxon>ecological metagenomes</taxon>
    </lineage>
</organism>
<dbReference type="InterPro" id="IPR001789">
    <property type="entry name" value="Sig_transdc_resp-reg_receiver"/>
</dbReference>
<dbReference type="InterPro" id="IPR005467">
    <property type="entry name" value="His_kinase_dom"/>
</dbReference>
<dbReference type="Pfam" id="PF02518">
    <property type="entry name" value="HATPase_c"/>
    <property type="match status" value="1"/>
</dbReference>
<dbReference type="Pfam" id="PF11845">
    <property type="entry name" value="Tll0287-like"/>
    <property type="match status" value="1"/>
</dbReference>
<protein>
    <recommendedName>
        <fullName evidence="2">histidine kinase</fullName>
        <ecNumber evidence="2">2.7.13.3</ecNumber>
    </recommendedName>
</protein>
<dbReference type="InterPro" id="IPR003660">
    <property type="entry name" value="HAMP_dom"/>
</dbReference>
<reference evidence="11" key="1">
    <citation type="submission" date="2018-06" db="EMBL/GenBank/DDBJ databases">
        <authorList>
            <person name="Zhirakovskaya E."/>
        </authorList>
    </citation>
    <scope>NUCLEOTIDE SEQUENCE</scope>
</reference>
<feature type="domain" description="Histidine kinase" evidence="8">
    <location>
        <begin position="310"/>
        <end position="531"/>
    </location>
</feature>
<keyword evidence="7" id="KW-1133">Transmembrane helix</keyword>
<evidence type="ECO:0000256" key="1">
    <source>
        <dbReference type="ARBA" id="ARBA00000085"/>
    </source>
</evidence>